<evidence type="ECO:0008006" key="4">
    <source>
        <dbReference type="Google" id="ProtNLM"/>
    </source>
</evidence>
<feature type="signal peptide" evidence="2">
    <location>
        <begin position="1"/>
        <end position="24"/>
    </location>
</feature>
<gene>
    <name evidence="3" type="ORF">KL86DPRO_20302</name>
</gene>
<sequence length="76" mass="8414">MHATVMKPLTRLALYLCIALFALSAAGCHWPRHGHASRGYSHHGYRSAPPRHAAPHSGWRHGGPSHGHSRPTHSRR</sequence>
<accession>A0A212JYA3</accession>
<reference evidence="3" key="1">
    <citation type="submission" date="2016-04" db="EMBL/GenBank/DDBJ databases">
        <authorList>
            <person name="Evans L.H."/>
            <person name="Alamgir A."/>
            <person name="Owens N."/>
            <person name="Weber N.D."/>
            <person name="Virtaneva K."/>
            <person name="Barbian K."/>
            <person name="Babar A."/>
            <person name="Rosenke K."/>
        </authorList>
    </citation>
    <scope>NUCLEOTIDE SEQUENCE</scope>
    <source>
        <strain evidence="3">86</strain>
    </source>
</reference>
<keyword evidence="2" id="KW-0732">Signal</keyword>
<organism evidence="3">
    <name type="scientific">uncultured delta proteobacterium</name>
    <dbReference type="NCBI Taxonomy" id="34034"/>
    <lineage>
        <taxon>Bacteria</taxon>
        <taxon>Deltaproteobacteria</taxon>
        <taxon>environmental samples</taxon>
    </lineage>
</organism>
<feature type="compositionally biased region" description="Basic residues" evidence="1">
    <location>
        <begin position="67"/>
        <end position="76"/>
    </location>
</feature>
<feature type="chain" id="PRO_5012804064" description="Lipoprotein" evidence="2">
    <location>
        <begin position="25"/>
        <end position="76"/>
    </location>
</feature>
<feature type="compositionally biased region" description="Basic residues" evidence="1">
    <location>
        <begin position="34"/>
        <end position="45"/>
    </location>
</feature>
<name>A0A212JYA3_9DELT</name>
<feature type="region of interest" description="Disordered" evidence="1">
    <location>
        <begin position="34"/>
        <end position="76"/>
    </location>
</feature>
<dbReference type="EMBL" id="FLUQ01000002">
    <property type="protein sequence ID" value="SBW04358.1"/>
    <property type="molecule type" value="Genomic_DNA"/>
</dbReference>
<evidence type="ECO:0000313" key="3">
    <source>
        <dbReference type="EMBL" id="SBW04358.1"/>
    </source>
</evidence>
<evidence type="ECO:0000256" key="1">
    <source>
        <dbReference type="SAM" id="MobiDB-lite"/>
    </source>
</evidence>
<dbReference type="AlphaFoldDB" id="A0A212JYA3"/>
<evidence type="ECO:0000256" key="2">
    <source>
        <dbReference type="SAM" id="SignalP"/>
    </source>
</evidence>
<protein>
    <recommendedName>
        <fullName evidence="4">Lipoprotein</fullName>
    </recommendedName>
</protein>
<proteinExistence type="predicted"/>
<dbReference type="PROSITE" id="PS51257">
    <property type="entry name" value="PROKAR_LIPOPROTEIN"/>
    <property type="match status" value="1"/>
</dbReference>